<evidence type="ECO:0000313" key="7">
    <source>
        <dbReference type="Proteomes" id="UP000436822"/>
    </source>
</evidence>
<gene>
    <name evidence="3 6" type="primary">rimP</name>
    <name evidence="6" type="ORF">KIN_16080</name>
</gene>
<dbReference type="FunFam" id="3.30.300.70:FF:000001">
    <property type="entry name" value="Ribosome maturation factor RimP"/>
    <property type="match status" value="1"/>
</dbReference>
<dbReference type="Gene3D" id="3.30.300.70">
    <property type="entry name" value="RimP-like superfamily, N-terminal"/>
    <property type="match status" value="1"/>
</dbReference>
<evidence type="ECO:0000313" key="6">
    <source>
        <dbReference type="EMBL" id="GFE64534.1"/>
    </source>
</evidence>
<dbReference type="GO" id="GO:0000028">
    <property type="term" value="P:ribosomal small subunit assembly"/>
    <property type="evidence" value="ECO:0007669"/>
    <property type="project" value="TreeGrafter"/>
</dbReference>
<dbReference type="GO" id="GO:0006412">
    <property type="term" value="P:translation"/>
    <property type="evidence" value="ECO:0007669"/>
    <property type="project" value="TreeGrafter"/>
</dbReference>
<dbReference type="Pfam" id="PF17384">
    <property type="entry name" value="DUF150_C"/>
    <property type="match status" value="1"/>
</dbReference>
<evidence type="ECO:0000256" key="3">
    <source>
        <dbReference type="HAMAP-Rule" id="MF_01077"/>
    </source>
</evidence>
<accession>A0A6N6JEI5</accession>
<dbReference type="EMBL" id="BLJE01000002">
    <property type="protein sequence ID" value="GFE64534.1"/>
    <property type="molecule type" value="Genomic_DNA"/>
</dbReference>
<evidence type="ECO:0000259" key="4">
    <source>
        <dbReference type="Pfam" id="PF02576"/>
    </source>
</evidence>
<comment type="similarity">
    <text evidence="3">Belongs to the RimP family.</text>
</comment>
<dbReference type="AlphaFoldDB" id="A0A6N6JEI5"/>
<protein>
    <recommendedName>
        <fullName evidence="3">Ribosome maturation factor RimP</fullName>
    </recommendedName>
</protein>
<evidence type="ECO:0000256" key="1">
    <source>
        <dbReference type="ARBA" id="ARBA00022490"/>
    </source>
</evidence>
<dbReference type="NCBIfam" id="NF000932">
    <property type="entry name" value="PRK00092.2-5"/>
    <property type="match status" value="1"/>
</dbReference>
<keyword evidence="7" id="KW-1185">Reference proteome</keyword>
<dbReference type="InterPro" id="IPR035956">
    <property type="entry name" value="RimP_N_sf"/>
</dbReference>
<organism evidence="6 7">
    <name type="scientific">Litoreibacter roseus</name>
    <dbReference type="NCBI Taxonomy" id="2601869"/>
    <lineage>
        <taxon>Bacteria</taxon>
        <taxon>Pseudomonadati</taxon>
        <taxon>Pseudomonadota</taxon>
        <taxon>Alphaproteobacteria</taxon>
        <taxon>Rhodobacterales</taxon>
        <taxon>Roseobacteraceae</taxon>
        <taxon>Litoreibacter</taxon>
    </lineage>
</organism>
<dbReference type="PANTHER" id="PTHR33867:SF1">
    <property type="entry name" value="RIBOSOME MATURATION FACTOR RIMP"/>
    <property type="match status" value="1"/>
</dbReference>
<dbReference type="InterPro" id="IPR036847">
    <property type="entry name" value="RimP_C_sf"/>
</dbReference>
<dbReference type="SUPFAM" id="SSF74942">
    <property type="entry name" value="YhbC-like, C-terminal domain"/>
    <property type="match status" value="1"/>
</dbReference>
<dbReference type="InterPro" id="IPR003728">
    <property type="entry name" value="Ribosome_maturation_RimP"/>
</dbReference>
<keyword evidence="2 3" id="KW-0690">Ribosome biogenesis</keyword>
<dbReference type="CDD" id="cd01734">
    <property type="entry name" value="YlxS_C"/>
    <property type="match status" value="1"/>
</dbReference>
<dbReference type="InterPro" id="IPR028989">
    <property type="entry name" value="RimP_N"/>
</dbReference>
<dbReference type="HAMAP" id="MF_01077">
    <property type="entry name" value="RimP"/>
    <property type="match status" value="1"/>
</dbReference>
<reference evidence="6 7" key="1">
    <citation type="submission" date="2019-12" db="EMBL/GenBank/DDBJ databases">
        <title>Litoreibacter badius sp. nov., a novel bacteriochlorophyll a-containing bacterium in the genus Litoreibacter.</title>
        <authorList>
            <person name="Kanamuro M."/>
            <person name="Takabe Y."/>
            <person name="Mori K."/>
            <person name="Takaichi S."/>
            <person name="Hanada S."/>
        </authorList>
    </citation>
    <scope>NUCLEOTIDE SEQUENCE [LARGE SCALE GENOMIC DNA]</scope>
    <source>
        <strain evidence="6 7">K6</strain>
    </source>
</reference>
<dbReference type="Pfam" id="PF02576">
    <property type="entry name" value="RimP_N"/>
    <property type="match status" value="1"/>
</dbReference>
<feature type="domain" description="Ribosome maturation factor RimP N-terminal" evidence="4">
    <location>
        <begin position="63"/>
        <end position="135"/>
    </location>
</feature>
<keyword evidence="1 3" id="KW-0963">Cytoplasm</keyword>
<dbReference type="SUPFAM" id="SSF75420">
    <property type="entry name" value="YhbC-like, N-terminal domain"/>
    <property type="match status" value="1"/>
</dbReference>
<dbReference type="Proteomes" id="UP000436822">
    <property type="component" value="Unassembled WGS sequence"/>
</dbReference>
<dbReference type="GO" id="GO:0005829">
    <property type="term" value="C:cytosol"/>
    <property type="evidence" value="ECO:0007669"/>
    <property type="project" value="TreeGrafter"/>
</dbReference>
<evidence type="ECO:0000259" key="5">
    <source>
        <dbReference type="Pfam" id="PF17384"/>
    </source>
</evidence>
<comment type="function">
    <text evidence="3">Required for maturation of 30S ribosomal subunits.</text>
</comment>
<dbReference type="Gene3D" id="2.30.30.180">
    <property type="entry name" value="Ribosome maturation factor RimP, C-terminal domain"/>
    <property type="match status" value="1"/>
</dbReference>
<feature type="domain" description="Ribosome maturation factor RimP C-terminal" evidence="5">
    <location>
        <begin position="138"/>
        <end position="202"/>
    </location>
</feature>
<name>A0A6N6JEI5_9RHOB</name>
<dbReference type="InterPro" id="IPR028998">
    <property type="entry name" value="RimP_C"/>
</dbReference>
<sequence>MMDFWPLADSGVGAYIRLNSGALGSTLSAHRETSTGRAPVFLLLEHMSDLIAKAAIDRRLAEIVQPAIEGLGYELVRIRLMTGKEAILQIMAEKPEGGIEVDDCAKISTEVSAVLDVEDPIADNYTLEVSSPGIDRPLTRLKDFDVWEGYEVKLETDEMIDGRRRFKGELAGTDGDEVLINIEEGTVGLKFEWLSEAKLVLTDELIRDVLKSRKDAGAIDETQFDEVQEIVDGEEEK</sequence>
<proteinExistence type="inferred from homology"/>
<evidence type="ECO:0000256" key="2">
    <source>
        <dbReference type="ARBA" id="ARBA00022517"/>
    </source>
</evidence>
<comment type="subcellular location">
    <subcellularLocation>
        <location evidence="3">Cytoplasm</location>
    </subcellularLocation>
</comment>
<comment type="caution">
    <text evidence="6">The sequence shown here is derived from an EMBL/GenBank/DDBJ whole genome shotgun (WGS) entry which is preliminary data.</text>
</comment>
<dbReference type="PANTHER" id="PTHR33867">
    <property type="entry name" value="RIBOSOME MATURATION FACTOR RIMP"/>
    <property type="match status" value="1"/>
</dbReference>